<keyword evidence="3" id="KW-1185">Reference proteome</keyword>
<dbReference type="InterPro" id="IPR008936">
    <property type="entry name" value="Rho_GTPase_activation_prot"/>
</dbReference>
<dbReference type="SMART" id="SM00324">
    <property type="entry name" value="RhoGAP"/>
    <property type="match status" value="1"/>
</dbReference>
<gene>
    <name evidence="2" type="ORF">LOTGIDRAFT_131982</name>
</gene>
<dbReference type="CTD" id="20233247"/>
<dbReference type="SUPFAM" id="SSF48350">
    <property type="entry name" value="GTPase activation domain, GAP"/>
    <property type="match status" value="1"/>
</dbReference>
<dbReference type="RefSeq" id="XP_009064773.1">
    <property type="nucleotide sequence ID" value="XM_009066525.1"/>
</dbReference>
<dbReference type="KEGG" id="lgi:LOTGIDRAFT_131982"/>
<reference evidence="2 3" key="1">
    <citation type="journal article" date="2013" name="Nature">
        <title>Insights into bilaterian evolution from three spiralian genomes.</title>
        <authorList>
            <person name="Simakov O."/>
            <person name="Marletaz F."/>
            <person name="Cho S.J."/>
            <person name="Edsinger-Gonzales E."/>
            <person name="Havlak P."/>
            <person name="Hellsten U."/>
            <person name="Kuo D.H."/>
            <person name="Larsson T."/>
            <person name="Lv J."/>
            <person name="Arendt D."/>
            <person name="Savage R."/>
            <person name="Osoegawa K."/>
            <person name="de Jong P."/>
            <person name="Grimwood J."/>
            <person name="Chapman J.A."/>
            <person name="Shapiro H."/>
            <person name="Aerts A."/>
            <person name="Otillar R.P."/>
            <person name="Terry A.Y."/>
            <person name="Boore J.L."/>
            <person name="Grigoriev I.V."/>
            <person name="Lindberg D.R."/>
            <person name="Seaver E.C."/>
            <person name="Weisblat D.A."/>
            <person name="Putnam N.H."/>
            <person name="Rokhsar D.S."/>
        </authorList>
    </citation>
    <scope>NUCLEOTIDE SEQUENCE [LARGE SCALE GENOMIC DNA]</scope>
</reference>
<dbReference type="OMA" id="PHINFEM"/>
<evidence type="ECO:0000259" key="1">
    <source>
        <dbReference type="PROSITE" id="PS50238"/>
    </source>
</evidence>
<feature type="domain" description="Rho-GAP" evidence="1">
    <location>
        <begin position="1"/>
        <end position="121"/>
    </location>
</feature>
<protein>
    <recommendedName>
        <fullName evidence="1">Rho-GAP domain-containing protein</fullName>
    </recommendedName>
</protein>
<proteinExistence type="predicted"/>
<name>V3ZUG5_LOTGI</name>
<dbReference type="InterPro" id="IPR000198">
    <property type="entry name" value="RhoGAP_dom"/>
</dbReference>
<evidence type="ECO:0000313" key="3">
    <source>
        <dbReference type="Proteomes" id="UP000030746"/>
    </source>
</evidence>
<sequence length="121" mass="13993">MFQFVPLIVELCARIVEARGLEVVGVYRVPGNSVSVNAMQDDLNKGIENISIDNEKWLDVNVIASLLKAFFRKLPESLITDKCYDAFIAANRIENPEKRMLRIKRMIQILPEHHFETLKYM</sequence>
<dbReference type="Gene3D" id="1.10.555.10">
    <property type="entry name" value="Rho GTPase activation protein"/>
    <property type="match status" value="1"/>
</dbReference>
<evidence type="ECO:0000313" key="2">
    <source>
        <dbReference type="EMBL" id="ESO84571.1"/>
    </source>
</evidence>
<dbReference type="PANTHER" id="PTHR23175:SF23">
    <property type="entry name" value="PDZ DOMAIN-CONTAINING PROTEIN"/>
    <property type="match status" value="1"/>
</dbReference>
<dbReference type="Pfam" id="PF00620">
    <property type="entry name" value="RhoGAP"/>
    <property type="match status" value="1"/>
</dbReference>
<feature type="non-terminal residue" evidence="2">
    <location>
        <position position="121"/>
    </location>
</feature>
<dbReference type="GO" id="GO:0007165">
    <property type="term" value="P:signal transduction"/>
    <property type="evidence" value="ECO:0007669"/>
    <property type="project" value="InterPro"/>
</dbReference>
<dbReference type="AlphaFoldDB" id="V3ZUG5"/>
<dbReference type="EMBL" id="KB203470">
    <property type="protein sequence ID" value="ESO84571.1"/>
    <property type="molecule type" value="Genomic_DNA"/>
</dbReference>
<organism evidence="2 3">
    <name type="scientific">Lottia gigantea</name>
    <name type="common">Giant owl limpet</name>
    <dbReference type="NCBI Taxonomy" id="225164"/>
    <lineage>
        <taxon>Eukaryota</taxon>
        <taxon>Metazoa</taxon>
        <taxon>Spiralia</taxon>
        <taxon>Lophotrochozoa</taxon>
        <taxon>Mollusca</taxon>
        <taxon>Gastropoda</taxon>
        <taxon>Patellogastropoda</taxon>
        <taxon>Lottioidea</taxon>
        <taxon>Lottiidae</taxon>
        <taxon>Lottia</taxon>
    </lineage>
</organism>
<dbReference type="PROSITE" id="PS50238">
    <property type="entry name" value="RHOGAP"/>
    <property type="match status" value="1"/>
</dbReference>
<dbReference type="PANTHER" id="PTHR23175">
    <property type="entry name" value="PDZ DOMAIN-CONTAINING PROTEIN"/>
    <property type="match status" value="1"/>
</dbReference>
<dbReference type="GeneID" id="20233247"/>
<dbReference type="Proteomes" id="UP000030746">
    <property type="component" value="Unassembled WGS sequence"/>
</dbReference>
<accession>V3ZUG5</accession>
<dbReference type="OrthoDB" id="5873004at2759"/>
<dbReference type="HOGENOM" id="CLU_015883_5_0_1"/>